<dbReference type="Proteomes" id="UP001200741">
    <property type="component" value="Unassembled WGS sequence"/>
</dbReference>
<protein>
    <submittedName>
        <fullName evidence="3">DinB family protein</fullName>
    </submittedName>
</protein>
<evidence type="ECO:0000313" key="3">
    <source>
        <dbReference type="EMBL" id="MCE4555387.1"/>
    </source>
</evidence>
<dbReference type="RefSeq" id="WP_233372406.1">
    <property type="nucleotide sequence ID" value="NZ_JAJTWU010000005.1"/>
</dbReference>
<reference evidence="3 4" key="1">
    <citation type="submission" date="2021-12" db="EMBL/GenBank/DDBJ databases">
        <title>Genome seq of P8.</title>
        <authorList>
            <person name="Seo T."/>
        </authorList>
    </citation>
    <scope>NUCLEOTIDE SEQUENCE [LARGE SCALE GENOMIC DNA]</scope>
    <source>
        <strain evidence="3 4">P8</strain>
    </source>
</reference>
<dbReference type="PANTHER" id="PTHR37302">
    <property type="entry name" value="SLR1116 PROTEIN"/>
    <property type="match status" value="1"/>
</dbReference>
<dbReference type="InterPro" id="IPR034660">
    <property type="entry name" value="DinB/YfiT-like"/>
</dbReference>
<gene>
    <name evidence="3" type="ORF">LXT13_13305</name>
</gene>
<keyword evidence="4" id="KW-1185">Reference proteome</keyword>
<sequence length="169" mass="19075">MSTSTLLISLFEQKAAIDREFLASLADAPLSPENRHSAIRTLNHIHTVDRIFAAHLSGEPHGLKATNTEATPTLPDLRASFEQLDGWYVNYVRGLAPEQFEDVVSFRFTDGDTGRMSREEILAHVIHHGSHHRGNVGMLMKQADQPPPRDLFTRYLHQNEPERRSATKV</sequence>
<evidence type="ECO:0000313" key="4">
    <source>
        <dbReference type="Proteomes" id="UP001200741"/>
    </source>
</evidence>
<dbReference type="SUPFAM" id="SSF109854">
    <property type="entry name" value="DinB/YfiT-like putative metalloenzymes"/>
    <property type="match status" value="1"/>
</dbReference>
<dbReference type="Pfam" id="PF05163">
    <property type="entry name" value="DinB"/>
    <property type="match status" value="1"/>
</dbReference>
<dbReference type="PANTHER" id="PTHR37302:SF1">
    <property type="entry name" value="PROTEIN DINB"/>
    <property type="match status" value="1"/>
</dbReference>
<dbReference type="EMBL" id="JAJTWU010000005">
    <property type="protein sequence ID" value="MCE4555387.1"/>
    <property type="molecule type" value="Genomic_DNA"/>
</dbReference>
<dbReference type="InterPro" id="IPR007837">
    <property type="entry name" value="DinB"/>
</dbReference>
<comment type="caution">
    <text evidence="3">The sequence shown here is derived from an EMBL/GenBank/DDBJ whole genome shotgun (WGS) entry which is preliminary data.</text>
</comment>
<evidence type="ECO:0000256" key="2">
    <source>
        <dbReference type="ARBA" id="ARBA00022723"/>
    </source>
</evidence>
<evidence type="ECO:0000256" key="1">
    <source>
        <dbReference type="ARBA" id="ARBA00008635"/>
    </source>
</evidence>
<dbReference type="Gene3D" id="1.20.120.450">
    <property type="entry name" value="dinb family like domain"/>
    <property type="match status" value="1"/>
</dbReference>
<accession>A0ABS8XX06</accession>
<proteinExistence type="inferred from homology"/>
<comment type="similarity">
    <text evidence="1">Belongs to the DinB family.</text>
</comment>
<keyword evidence="2" id="KW-0479">Metal-binding</keyword>
<name>A0ABS8XX06_9BURK</name>
<organism evidence="3 4">
    <name type="scientific">Pelomonas cellulosilytica</name>
    <dbReference type="NCBI Taxonomy" id="2906762"/>
    <lineage>
        <taxon>Bacteria</taxon>
        <taxon>Pseudomonadati</taxon>
        <taxon>Pseudomonadota</taxon>
        <taxon>Betaproteobacteria</taxon>
        <taxon>Burkholderiales</taxon>
        <taxon>Sphaerotilaceae</taxon>
        <taxon>Roseateles</taxon>
    </lineage>
</organism>